<dbReference type="InterPro" id="IPR043146">
    <property type="entry name" value="Penicillin_amidase_N_B-knob"/>
</dbReference>
<dbReference type="SUPFAM" id="SSF56235">
    <property type="entry name" value="N-terminal nucleophile aminohydrolases (Ntn hydrolases)"/>
    <property type="match status" value="1"/>
</dbReference>
<dbReference type="InterPro" id="IPR029055">
    <property type="entry name" value="Ntn_hydrolases_N"/>
</dbReference>
<proteinExistence type="inferred from homology"/>
<dbReference type="Gene3D" id="1.10.439.10">
    <property type="entry name" value="Penicillin Amidohydrolase, domain 1"/>
    <property type="match status" value="1"/>
</dbReference>
<dbReference type="OrthoDB" id="5240333at2"/>
<name>A0A5M4FIZ3_9ACTN</name>
<gene>
    <name evidence="5" type="ORF">ESP70_005540</name>
</gene>
<dbReference type="Gene3D" id="1.10.1400.10">
    <property type="match status" value="1"/>
</dbReference>
<reference evidence="5" key="1">
    <citation type="submission" date="2019-09" db="EMBL/GenBank/DDBJ databases">
        <authorList>
            <person name="Li J."/>
        </authorList>
    </citation>
    <scope>NUCLEOTIDE SEQUENCE [LARGE SCALE GENOMIC DNA]</scope>
    <source>
        <strain evidence="5">JCM 14732</strain>
    </source>
</reference>
<keyword evidence="3" id="KW-0865">Zymogen</keyword>
<dbReference type="Gene3D" id="2.30.120.10">
    <property type="match status" value="1"/>
</dbReference>
<keyword evidence="4" id="KW-0732">Signal</keyword>
<dbReference type="GO" id="GO:0017000">
    <property type="term" value="P:antibiotic biosynthetic process"/>
    <property type="evidence" value="ECO:0007669"/>
    <property type="project" value="InterPro"/>
</dbReference>
<keyword evidence="2" id="KW-0378">Hydrolase</keyword>
<dbReference type="PANTHER" id="PTHR34218:SF4">
    <property type="entry name" value="ACYL-HOMOSERINE LACTONE ACYLASE QUIP"/>
    <property type="match status" value="1"/>
</dbReference>
<evidence type="ECO:0000256" key="4">
    <source>
        <dbReference type="SAM" id="SignalP"/>
    </source>
</evidence>
<feature type="signal peptide" evidence="4">
    <location>
        <begin position="1"/>
        <end position="43"/>
    </location>
</feature>
<dbReference type="AlphaFoldDB" id="A0A5M4FIZ3"/>
<dbReference type="Proteomes" id="UP000380867">
    <property type="component" value="Unassembled WGS sequence"/>
</dbReference>
<evidence type="ECO:0000313" key="5">
    <source>
        <dbReference type="EMBL" id="KAA1400189.1"/>
    </source>
</evidence>
<sequence length="937" mass="100341">MSPSIVVTCNTFLSLRSTFVRRLAVTVFSVLAIGAAATIPAAAATTAPSPATADSYGTVRNIVPAGQRGSINALQLAQVLLGGSLTAVDGKNAPKNYADQLEMYDDLAKHTPTQITDAVVDKDYKKAGFVPEKVISTETPKPGVTIVRDAYGVPYITGKTYTDTMFGAGFAGTQDRMFLMDALRHLGAGRGAEFVGGTPGNIAMDRAQVRSAYYTPKEAQDQLQIIADENGAEGQRLLEGADAYLAGINAAQNQMCPLGLPTGLNCPAEYLALQKKPTPWTRADLTYVASLVGGIFGKGGGQEYANSIYYGELVKKFGTAKADKMFASLREKNDKEAPTTSTLSFSYDNKAFNPHQAGVAIPDLTGAHGTGSGDDAGSTNPIETLLDALKLGLTGVPNQMETPSGTIDLSSLFAANGMSNALLVGATKTKTGHPLAVFGPQTGYYNPQLLSEQVLMGPGVFARGVSFAGTNLVVELGHGLDYAWSATSSGSDNIDTVMEKLCNADGSAPTVNSTSYRKDGGACVPMQYNEHKETVIPNISAPTPPTTLKMQVWRTNHGIVQTRTTVKGVPVAVVIERSTYGREAASILGFSRFNNPDYVKDATTFKQAANGIDYTFNWFYADNRDIAYFSSGRLPIRAAGTDTDMPRWAGKAYDPTGWLSAAKHPQQINPSTGYLASWNNKPARDFAAADDKWSDGSVHRSEALSRRASAAIAAGKVGRAQLAGIVEDAATEDVRAKSLLPGLLKVLGDDPKTAEARKLLSAWLAAGAHRVDYDRDGTYAHQAAIRIFDTWWEDGDKSLAYDFATPGLGSVLARAIPQPLDDHPRTGQGSSWLGSPWYGYIDKELRQLTGSTVQSPYAYRLCGTLTTCRTTLRTSLLDAVQRAETAQGVSSPSQLTYDKSLDYIRPTTGGVVEVRPIDWQNRPTFQQVVDYRTHRAR</sequence>
<dbReference type="InterPro" id="IPR043147">
    <property type="entry name" value="Penicillin_amidase_A-knob"/>
</dbReference>
<evidence type="ECO:0000256" key="2">
    <source>
        <dbReference type="ARBA" id="ARBA00022801"/>
    </source>
</evidence>
<dbReference type="Gene3D" id="3.60.20.10">
    <property type="entry name" value="Glutamine Phosphoribosylpyrophosphate, subunit 1, domain 1"/>
    <property type="match status" value="1"/>
</dbReference>
<feature type="chain" id="PRO_5024319610" evidence="4">
    <location>
        <begin position="44"/>
        <end position="937"/>
    </location>
</feature>
<dbReference type="GO" id="GO:0016811">
    <property type="term" value="F:hydrolase activity, acting on carbon-nitrogen (but not peptide) bonds, in linear amides"/>
    <property type="evidence" value="ECO:0007669"/>
    <property type="project" value="InterPro"/>
</dbReference>
<organism evidence="5 6">
    <name type="scientific">Aeromicrobium ginsengisoli</name>
    <dbReference type="NCBI Taxonomy" id="363867"/>
    <lineage>
        <taxon>Bacteria</taxon>
        <taxon>Bacillati</taxon>
        <taxon>Actinomycetota</taxon>
        <taxon>Actinomycetes</taxon>
        <taxon>Propionibacteriales</taxon>
        <taxon>Nocardioidaceae</taxon>
        <taxon>Aeromicrobium</taxon>
    </lineage>
</organism>
<dbReference type="Pfam" id="PF01804">
    <property type="entry name" value="Penicil_amidase"/>
    <property type="match status" value="1"/>
</dbReference>
<protein>
    <submittedName>
        <fullName evidence="5">Penicillin acylase family protein</fullName>
    </submittedName>
</protein>
<comment type="similarity">
    <text evidence="1">Belongs to the peptidase S45 family.</text>
</comment>
<dbReference type="InterPro" id="IPR002692">
    <property type="entry name" value="S45"/>
</dbReference>
<comment type="caution">
    <text evidence="5">The sequence shown here is derived from an EMBL/GenBank/DDBJ whole genome shotgun (WGS) entry which is preliminary data.</text>
</comment>
<dbReference type="InterPro" id="IPR023343">
    <property type="entry name" value="Penicillin_amidase_dom1"/>
</dbReference>
<keyword evidence="6" id="KW-1185">Reference proteome</keyword>
<evidence type="ECO:0000256" key="1">
    <source>
        <dbReference type="ARBA" id="ARBA00006586"/>
    </source>
</evidence>
<accession>A0A5M4FIZ3</accession>
<dbReference type="EMBL" id="SDPQ02000001">
    <property type="protein sequence ID" value="KAA1400189.1"/>
    <property type="molecule type" value="Genomic_DNA"/>
</dbReference>
<evidence type="ECO:0000256" key="3">
    <source>
        <dbReference type="ARBA" id="ARBA00023145"/>
    </source>
</evidence>
<dbReference type="PANTHER" id="PTHR34218">
    <property type="entry name" value="PEPTIDASE S45 PENICILLIN AMIDASE"/>
    <property type="match status" value="1"/>
</dbReference>
<evidence type="ECO:0000313" key="6">
    <source>
        <dbReference type="Proteomes" id="UP000380867"/>
    </source>
</evidence>